<gene>
    <name evidence="1" type="ORF">HDF16_005723</name>
</gene>
<name>A0A7W7ZJL7_9BACT</name>
<reference evidence="1 2" key="1">
    <citation type="submission" date="2020-08" db="EMBL/GenBank/DDBJ databases">
        <title>Genomic Encyclopedia of Type Strains, Phase IV (KMG-V): Genome sequencing to study the core and pangenomes of soil and plant-associated prokaryotes.</title>
        <authorList>
            <person name="Whitman W."/>
        </authorList>
    </citation>
    <scope>NUCLEOTIDE SEQUENCE [LARGE SCALE GENOMIC DNA]</scope>
    <source>
        <strain evidence="1 2">M8UP14</strain>
    </source>
</reference>
<organism evidence="1 2">
    <name type="scientific">Granulicella aggregans</name>
    <dbReference type="NCBI Taxonomy" id="474949"/>
    <lineage>
        <taxon>Bacteria</taxon>
        <taxon>Pseudomonadati</taxon>
        <taxon>Acidobacteriota</taxon>
        <taxon>Terriglobia</taxon>
        <taxon>Terriglobales</taxon>
        <taxon>Acidobacteriaceae</taxon>
        <taxon>Granulicella</taxon>
    </lineage>
</organism>
<dbReference type="AlphaFoldDB" id="A0A7W7ZJL7"/>
<dbReference type="RefSeq" id="WP_184223616.1">
    <property type="nucleotide sequence ID" value="NZ_JACHIP010000024.1"/>
</dbReference>
<dbReference type="Proteomes" id="UP000540989">
    <property type="component" value="Unassembled WGS sequence"/>
</dbReference>
<evidence type="ECO:0000313" key="2">
    <source>
        <dbReference type="Proteomes" id="UP000540989"/>
    </source>
</evidence>
<keyword evidence="2" id="KW-1185">Reference proteome</keyword>
<proteinExistence type="predicted"/>
<sequence>MRLSVLNPRFEVIVRPEFALPRLNTLSIQFREFELPFVEQLQRLPVPSPSAGQHTLCMGASAV</sequence>
<evidence type="ECO:0000313" key="1">
    <source>
        <dbReference type="EMBL" id="MBB5060987.1"/>
    </source>
</evidence>
<comment type="caution">
    <text evidence="1">The sequence shown here is derived from an EMBL/GenBank/DDBJ whole genome shotgun (WGS) entry which is preliminary data.</text>
</comment>
<dbReference type="EMBL" id="JACHIP010000024">
    <property type="protein sequence ID" value="MBB5060987.1"/>
    <property type="molecule type" value="Genomic_DNA"/>
</dbReference>
<protein>
    <submittedName>
        <fullName evidence="1">Uncharacterized protein</fullName>
    </submittedName>
</protein>
<accession>A0A7W7ZJL7</accession>